<evidence type="ECO:0000313" key="7">
    <source>
        <dbReference type="Proteomes" id="UP000317648"/>
    </source>
</evidence>
<evidence type="ECO:0000259" key="4">
    <source>
        <dbReference type="Pfam" id="PF07726"/>
    </source>
</evidence>
<dbReference type="InterPro" id="IPR011703">
    <property type="entry name" value="ATPase_AAA-3"/>
</dbReference>
<dbReference type="GO" id="GO:0005524">
    <property type="term" value="F:ATP binding"/>
    <property type="evidence" value="ECO:0007669"/>
    <property type="project" value="UniProtKB-KW"/>
</dbReference>
<dbReference type="PANTHER" id="PTHR42759:SF5">
    <property type="entry name" value="METHANOL DEHYDROGENASE REGULATOR"/>
    <property type="match status" value="1"/>
</dbReference>
<evidence type="ECO:0000256" key="1">
    <source>
        <dbReference type="ARBA" id="ARBA00022741"/>
    </source>
</evidence>
<dbReference type="EC" id="3.6.3.-" evidence="6"/>
<keyword evidence="2" id="KW-0067">ATP-binding</keyword>
<dbReference type="Pfam" id="PF17863">
    <property type="entry name" value="AAA_lid_2"/>
    <property type="match status" value="1"/>
</dbReference>
<name>A0A518E1U2_9BACT</name>
<dbReference type="Pfam" id="PF07726">
    <property type="entry name" value="AAA_3"/>
    <property type="match status" value="1"/>
</dbReference>
<dbReference type="Gene3D" id="1.10.8.80">
    <property type="entry name" value="Magnesium chelatase subunit I, C-Terminal domain"/>
    <property type="match status" value="1"/>
</dbReference>
<dbReference type="PIRSF" id="PIRSF002849">
    <property type="entry name" value="AAA_ATPase_chaperone_MoxR_prd"/>
    <property type="match status" value="1"/>
</dbReference>
<dbReference type="EMBL" id="CP036433">
    <property type="protein sequence ID" value="QDU98058.1"/>
    <property type="molecule type" value="Genomic_DNA"/>
</dbReference>
<proteinExistence type="inferred from homology"/>
<evidence type="ECO:0000256" key="3">
    <source>
        <dbReference type="ARBA" id="ARBA00061607"/>
    </source>
</evidence>
<dbReference type="FunFam" id="3.40.50.300:FF:000640">
    <property type="entry name" value="MoxR family ATPase"/>
    <property type="match status" value="1"/>
</dbReference>
<dbReference type="GO" id="GO:0016887">
    <property type="term" value="F:ATP hydrolysis activity"/>
    <property type="evidence" value="ECO:0007669"/>
    <property type="project" value="InterPro"/>
</dbReference>
<dbReference type="InterPro" id="IPR050764">
    <property type="entry name" value="CbbQ/NirQ/NorQ/GpvN"/>
</dbReference>
<dbReference type="InterPro" id="IPR027417">
    <property type="entry name" value="P-loop_NTPase"/>
</dbReference>
<keyword evidence="1" id="KW-0547">Nucleotide-binding</keyword>
<evidence type="ECO:0000313" key="6">
    <source>
        <dbReference type="EMBL" id="QDU98058.1"/>
    </source>
</evidence>
<dbReference type="CDD" id="cd00009">
    <property type="entry name" value="AAA"/>
    <property type="match status" value="1"/>
</dbReference>
<dbReference type="Gene3D" id="3.40.50.300">
    <property type="entry name" value="P-loop containing nucleotide triphosphate hydrolases"/>
    <property type="match status" value="1"/>
</dbReference>
<protein>
    <submittedName>
        <fullName evidence="6">ATPase RavA</fullName>
        <ecNumber evidence="6">3.6.3.-</ecNumber>
    </submittedName>
</protein>
<dbReference type="Proteomes" id="UP000317648">
    <property type="component" value="Chromosome"/>
</dbReference>
<evidence type="ECO:0000259" key="5">
    <source>
        <dbReference type="Pfam" id="PF17863"/>
    </source>
</evidence>
<accession>A0A518E1U2</accession>
<keyword evidence="7" id="KW-1185">Reference proteome</keyword>
<keyword evidence="6" id="KW-0378">Hydrolase</keyword>
<organism evidence="6 7">
    <name type="scientific">Lignipirellula cremea</name>
    <dbReference type="NCBI Taxonomy" id="2528010"/>
    <lineage>
        <taxon>Bacteria</taxon>
        <taxon>Pseudomonadati</taxon>
        <taxon>Planctomycetota</taxon>
        <taxon>Planctomycetia</taxon>
        <taxon>Pirellulales</taxon>
        <taxon>Pirellulaceae</taxon>
        <taxon>Lignipirellula</taxon>
    </lineage>
</organism>
<feature type="domain" description="ATPase AAA-3" evidence="4">
    <location>
        <begin position="39"/>
        <end position="169"/>
    </location>
</feature>
<dbReference type="RefSeq" id="WP_231756430.1">
    <property type="nucleotide sequence ID" value="NZ_CP036433.1"/>
</dbReference>
<dbReference type="KEGG" id="lcre:Pla8534_59190"/>
<dbReference type="InterPro" id="IPR041628">
    <property type="entry name" value="ChlI/MoxR_AAA_lid"/>
</dbReference>
<evidence type="ECO:0000256" key="2">
    <source>
        <dbReference type="ARBA" id="ARBA00022840"/>
    </source>
</evidence>
<reference evidence="6 7" key="1">
    <citation type="submission" date="2019-02" db="EMBL/GenBank/DDBJ databases">
        <title>Deep-cultivation of Planctomycetes and their phenomic and genomic characterization uncovers novel biology.</title>
        <authorList>
            <person name="Wiegand S."/>
            <person name="Jogler M."/>
            <person name="Boedeker C."/>
            <person name="Pinto D."/>
            <person name="Vollmers J."/>
            <person name="Rivas-Marin E."/>
            <person name="Kohn T."/>
            <person name="Peeters S.H."/>
            <person name="Heuer A."/>
            <person name="Rast P."/>
            <person name="Oberbeckmann S."/>
            <person name="Bunk B."/>
            <person name="Jeske O."/>
            <person name="Meyerdierks A."/>
            <person name="Storesund J.E."/>
            <person name="Kallscheuer N."/>
            <person name="Luecker S."/>
            <person name="Lage O.M."/>
            <person name="Pohl T."/>
            <person name="Merkel B.J."/>
            <person name="Hornburger P."/>
            <person name="Mueller R.-W."/>
            <person name="Bruemmer F."/>
            <person name="Labrenz M."/>
            <person name="Spormann A.M."/>
            <person name="Op den Camp H."/>
            <person name="Overmann J."/>
            <person name="Amann R."/>
            <person name="Jetten M.S.M."/>
            <person name="Mascher T."/>
            <person name="Medema M.H."/>
            <person name="Devos D.P."/>
            <person name="Kaster A.-K."/>
            <person name="Ovreas L."/>
            <person name="Rohde M."/>
            <person name="Galperin M.Y."/>
            <person name="Jogler C."/>
        </authorList>
    </citation>
    <scope>NUCLEOTIDE SEQUENCE [LARGE SCALE GENOMIC DNA]</scope>
    <source>
        <strain evidence="6 7">Pla85_3_4</strain>
    </source>
</reference>
<gene>
    <name evidence="6" type="primary">ravA_6</name>
    <name evidence="6" type="ORF">Pla8534_59190</name>
</gene>
<sequence>MDSELHSLVLQLTNNMSQVVLGKPDVVRSCAIALLAGEHILLEDVPGVGKTLVAKSLAKSVDGDFCRLQFTPDLLPSDIVGSSVFNSQTNEFVYTQGPIFSNIVLADEINRAPPRTQSALLEAMSDNQVSVDGKTYPLPKPFMVIATQNPFEFEGTYPLPESQLDRFLLRISMGYPERAQEREVLLSHRKGEPVDELHSVLTGEQVLQLQAAVRDVNVEVSVSDYLLDIVHATRECDELHVGVSTRGALALYRASQAAALVDGRDFVTPDDVKNLAAGALSHRVISKGYLHGGQREASQAVIVRLLEELPVPE</sequence>
<comment type="similarity">
    <text evidence="3">Belongs to the MoxR family.</text>
</comment>
<dbReference type="SUPFAM" id="SSF52540">
    <property type="entry name" value="P-loop containing nucleoside triphosphate hydrolases"/>
    <property type="match status" value="1"/>
</dbReference>
<dbReference type="AlphaFoldDB" id="A0A518E1U2"/>
<feature type="domain" description="ChlI/MoxR AAA lid" evidence="5">
    <location>
        <begin position="232"/>
        <end position="287"/>
    </location>
</feature>
<dbReference type="PANTHER" id="PTHR42759">
    <property type="entry name" value="MOXR FAMILY PROTEIN"/>
    <property type="match status" value="1"/>
</dbReference>